<dbReference type="InterPro" id="IPR037735">
    <property type="entry name" value="AS8-like"/>
</dbReference>
<dbReference type="EMBL" id="JADCNL010000005">
    <property type="protein sequence ID" value="KAG0481337.1"/>
    <property type="molecule type" value="Genomic_DNA"/>
</dbReference>
<organism evidence="2 3">
    <name type="scientific">Vanilla planifolia</name>
    <name type="common">Vanilla</name>
    <dbReference type="NCBI Taxonomy" id="51239"/>
    <lineage>
        <taxon>Eukaryota</taxon>
        <taxon>Viridiplantae</taxon>
        <taxon>Streptophyta</taxon>
        <taxon>Embryophyta</taxon>
        <taxon>Tracheophyta</taxon>
        <taxon>Spermatophyta</taxon>
        <taxon>Magnoliopsida</taxon>
        <taxon>Liliopsida</taxon>
        <taxon>Asparagales</taxon>
        <taxon>Orchidaceae</taxon>
        <taxon>Vanilloideae</taxon>
        <taxon>Vanilleae</taxon>
        <taxon>Vanilla</taxon>
    </lineage>
</organism>
<reference evidence="2 3" key="1">
    <citation type="journal article" date="2020" name="Nat. Food">
        <title>A phased Vanilla planifolia genome enables genetic improvement of flavour and production.</title>
        <authorList>
            <person name="Hasing T."/>
            <person name="Tang H."/>
            <person name="Brym M."/>
            <person name="Khazi F."/>
            <person name="Huang T."/>
            <person name="Chambers A.H."/>
        </authorList>
    </citation>
    <scope>NUCLEOTIDE SEQUENCE [LARGE SCALE GENOMIC DNA]</scope>
    <source>
        <tissue evidence="2">Leaf</tissue>
    </source>
</reference>
<dbReference type="PROSITE" id="PS51257">
    <property type="entry name" value="PROKAR_LIPOPROTEIN"/>
    <property type="match status" value="1"/>
</dbReference>
<comment type="caution">
    <text evidence="2">The sequence shown here is derived from an EMBL/GenBank/DDBJ whole genome shotgun (WGS) entry which is preliminary data.</text>
</comment>
<name>A0A835R798_VANPL</name>
<dbReference type="OrthoDB" id="1731016at2759"/>
<keyword evidence="3" id="KW-1185">Reference proteome</keyword>
<sequence>MFLMIIKGIFRRYERWNPVHPTLGTFWGMGLGIGCGVGWGPGFGPEVIGYVGAGCGVGFSVGVTLLGVGIGLPAKGFMQNTQNARVNSSGTFDLERCKVVPIKSAAGDFMKLFAPYMSYLMKETLGSLLISKNGASLPYSSELTRLNTAVSSNVKSIIDSFQGFKGRGWPFGQGFPTFEKGKARRRRRSTVEGCHQLPKQLQFPWQVYIKRGGMKPAMPGSLYATRVANPCTKRLATMGGMQGAKHSLS</sequence>
<dbReference type="PANTHER" id="PTHR36778">
    <property type="entry name" value="CADMIUM-INDUCED PROTEIN AS8"/>
    <property type="match status" value="1"/>
</dbReference>
<accession>A0A835R798</accession>
<evidence type="ECO:0000313" key="3">
    <source>
        <dbReference type="Proteomes" id="UP000636800"/>
    </source>
</evidence>
<proteinExistence type="predicted"/>
<dbReference type="PANTHER" id="PTHR36778:SF1">
    <property type="entry name" value="CADMIUM-INDUCED PROTEIN AS8"/>
    <property type="match status" value="1"/>
</dbReference>
<dbReference type="Proteomes" id="UP000636800">
    <property type="component" value="Chromosome 5"/>
</dbReference>
<keyword evidence="1" id="KW-0472">Membrane</keyword>
<keyword evidence="1" id="KW-1133">Transmembrane helix</keyword>
<gene>
    <name evidence="2" type="ORF">HPP92_012195</name>
</gene>
<feature type="transmembrane region" description="Helical" evidence="1">
    <location>
        <begin position="21"/>
        <end position="41"/>
    </location>
</feature>
<keyword evidence="1" id="KW-0812">Transmembrane</keyword>
<evidence type="ECO:0000256" key="1">
    <source>
        <dbReference type="SAM" id="Phobius"/>
    </source>
</evidence>
<feature type="transmembrane region" description="Helical" evidence="1">
    <location>
        <begin position="47"/>
        <end position="72"/>
    </location>
</feature>
<dbReference type="AlphaFoldDB" id="A0A835R798"/>
<evidence type="ECO:0000313" key="2">
    <source>
        <dbReference type="EMBL" id="KAG0481337.1"/>
    </source>
</evidence>
<protein>
    <recommendedName>
        <fullName evidence="4">Cadmium-induced protein AS8</fullName>
    </recommendedName>
</protein>
<evidence type="ECO:0008006" key="4">
    <source>
        <dbReference type="Google" id="ProtNLM"/>
    </source>
</evidence>